<reference evidence="1 2" key="1">
    <citation type="submission" date="2022-10" db="EMBL/GenBank/DDBJ databases">
        <title>Roseococcus glaciei nov., sp. nov., isolated from glacier.</title>
        <authorList>
            <person name="Liu Q."/>
            <person name="Xin Y.-H."/>
        </authorList>
    </citation>
    <scope>NUCLEOTIDE SEQUENCE [LARGE SCALE GENOMIC DNA]</scope>
    <source>
        <strain evidence="1 2">MDT2-1-1</strain>
    </source>
</reference>
<comment type="caution">
    <text evidence="1">The sequence shown here is derived from an EMBL/GenBank/DDBJ whole genome shotgun (WGS) entry which is preliminary data.</text>
</comment>
<keyword evidence="2" id="KW-1185">Reference proteome</keyword>
<dbReference type="EMBL" id="JAPFQI010000005">
    <property type="protein sequence ID" value="MCW8085902.1"/>
    <property type="molecule type" value="Genomic_DNA"/>
</dbReference>
<dbReference type="RefSeq" id="WP_301589852.1">
    <property type="nucleotide sequence ID" value="NZ_JAPFQI010000005.1"/>
</dbReference>
<accession>A0ABT3NUR6</accession>
<gene>
    <name evidence="1" type="ORF">OF850_09715</name>
</gene>
<evidence type="ECO:0000313" key="2">
    <source>
        <dbReference type="Proteomes" id="UP001526430"/>
    </source>
</evidence>
<sequence length="63" mass="6708">MRVLPLLLPLLLAACGGLDTRPGASGFPDTPYGRVGDRMGQITTDGTLILNRELVPGSRMTVR</sequence>
<protein>
    <submittedName>
        <fullName evidence="1">Uncharacterized protein</fullName>
    </submittedName>
</protein>
<organism evidence="1 2">
    <name type="scientific">Sabulicella glaciei</name>
    <dbReference type="NCBI Taxonomy" id="2984948"/>
    <lineage>
        <taxon>Bacteria</taxon>
        <taxon>Pseudomonadati</taxon>
        <taxon>Pseudomonadota</taxon>
        <taxon>Alphaproteobacteria</taxon>
        <taxon>Acetobacterales</taxon>
        <taxon>Acetobacteraceae</taxon>
        <taxon>Sabulicella</taxon>
    </lineage>
</organism>
<dbReference type="PROSITE" id="PS51257">
    <property type="entry name" value="PROKAR_LIPOPROTEIN"/>
    <property type="match status" value="1"/>
</dbReference>
<proteinExistence type="predicted"/>
<dbReference type="Proteomes" id="UP001526430">
    <property type="component" value="Unassembled WGS sequence"/>
</dbReference>
<name>A0ABT3NUR6_9PROT</name>
<evidence type="ECO:0000313" key="1">
    <source>
        <dbReference type="EMBL" id="MCW8085902.1"/>
    </source>
</evidence>